<evidence type="ECO:0000256" key="3">
    <source>
        <dbReference type="ARBA" id="ARBA00023125"/>
    </source>
</evidence>
<dbReference type="InterPro" id="IPR050560">
    <property type="entry name" value="MYB_TF"/>
</dbReference>
<evidence type="ECO:0000256" key="1">
    <source>
        <dbReference type="ARBA" id="ARBA00004123"/>
    </source>
</evidence>
<reference evidence="8" key="1">
    <citation type="submission" date="2020-01" db="EMBL/GenBank/DDBJ databases">
        <authorList>
            <person name="Mishra B."/>
        </authorList>
    </citation>
    <scope>NUCLEOTIDE SEQUENCE [LARGE SCALE GENOMIC DNA]</scope>
</reference>
<dbReference type="SMART" id="SM00717">
    <property type="entry name" value="SANT"/>
    <property type="match status" value="1"/>
</dbReference>
<evidence type="ECO:0000313" key="9">
    <source>
        <dbReference type="Proteomes" id="UP000467841"/>
    </source>
</evidence>
<dbReference type="Proteomes" id="UP000467841">
    <property type="component" value="Unassembled WGS sequence"/>
</dbReference>
<name>A0A6D2HF13_9BRAS</name>
<dbReference type="OrthoDB" id="1087319at2759"/>
<evidence type="ECO:0000256" key="5">
    <source>
        <dbReference type="ARBA" id="ARBA00023242"/>
    </source>
</evidence>
<dbReference type="Gene3D" id="1.10.10.60">
    <property type="entry name" value="Homeodomain-like"/>
    <property type="match status" value="1"/>
</dbReference>
<feature type="domain" description="HTH myb-type" evidence="7">
    <location>
        <begin position="118"/>
        <end position="172"/>
    </location>
</feature>
<gene>
    <name evidence="8" type="ORF">MERR_LOCUS511</name>
</gene>
<protein>
    <submittedName>
        <fullName evidence="8">Uncharacterized protein</fullName>
    </submittedName>
</protein>
<dbReference type="InterPro" id="IPR001005">
    <property type="entry name" value="SANT/Myb"/>
</dbReference>
<dbReference type="AlphaFoldDB" id="A0A6D2HF13"/>
<evidence type="ECO:0000256" key="2">
    <source>
        <dbReference type="ARBA" id="ARBA00023015"/>
    </source>
</evidence>
<evidence type="ECO:0000256" key="4">
    <source>
        <dbReference type="ARBA" id="ARBA00023163"/>
    </source>
</evidence>
<dbReference type="GO" id="GO:0000981">
    <property type="term" value="F:DNA-binding transcription factor activity, RNA polymerase II-specific"/>
    <property type="evidence" value="ECO:0007669"/>
    <property type="project" value="TreeGrafter"/>
</dbReference>
<keyword evidence="5" id="KW-0539">Nucleus</keyword>
<organism evidence="8 9">
    <name type="scientific">Microthlaspi erraticum</name>
    <dbReference type="NCBI Taxonomy" id="1685480"/>
    <lineage>
        <taxon>Eukaryota</taxon>
        <taxon>Viridiplantae</taxon>
        <taxon>Streptophyta</taxon>
        <taxon>Embryophyta</taxon>
        <taxon>Tracheophyta</taxon>
        <taxon>Spermatophyta</taxon>
        <taxon>Magnoliopsida</taxon>
        <taxon>eudicotyledons</taxon>
        <taxon>Gunneridae</taxon>
        <taxon>Pentapetalae</taxon>
        <taxon>rosids</taxon>
        <taxon>malvids</taxon>
        <taxon>Brassicales</taxon>
        <taxon>Brassicaceae</taxon>
        <taxon>Coluteocarpeae</taxon>
        <taxon>Microthlaspi</taxon>
    </lineage>
</organism>
<dbReference type="PROSITE" id="PS50090">
    <property type="entry name" value="MYB_LIKE"/>
    <property type="match status" value="1"/>
</dbReference>
<feature type="domain" description="Myb-like" evidence="6">
    <location>
        <begin position="118"/>
        <end position="168"/>
    </location>
</feature>
<keyword evidence="3" id="KW-0238">DNA-binding</keyword>
<proteinExistence type="predicted"/>
<evidence type="ECO:0000313" key="8">
    <source>
        <dbReference type="EMBL" id="CAA7013277.1"/>
    </source>
</evidence>
<dbReference type="GO" id="GO:0000978">
    <property type="term" value="F:RNA polymerase II cis-regulatory region sequence-specific DNA binding"/>
    <property type="evidence" value="ECO:0007669"/>
    <property type="project" value="TreeGrafter"/>
</dbReference>
<dbReference type="EMBL" id="CACVBM020000033">
    <property type="protein sequence ID" value="CAA7013277.1"/>
    <property type="molecule type" value="Genomic_DNA"/>
</dbReference>
<comment type="subcellular location">
    <subcellularLocation>
        <location evidence="1">Nucleus</location>
    </subcellularLocation>
</comment>
<keyword evidence="9" id="KW-1185">Reference proteome</keyword>
<keyword evidence="2" id="KW-0805">Transcription regulation</keyword>
<evidence type="ECO:0000259" key="7">
    <source>
        <dbReference type="PROSITE" id="PS51294"/>
    </source>
</evidence>
<dbReference type="PANTHER" id="PTHR45614">
    <property type="entry name" value="MYB PROTEIN-RELATED"/>
    <property type="match status" value="1"/>
</dbReference>
<dbReference type="PROSITE" id="PS51294">
    <property type="entry name" value="HTH_MYB"/>
    <property type="match status" value="1"/>
</dbReference>
<dbReference type="GO" id="GO:0005634">
    <property type="term" value="C:nucleus"/>
    <property type="evidence" value="ECO:0007669"/>
    <property type="project" value="UniProtKB-SubCell"/>
</dbReference>
<dbReference type="PANTHER" id="PTHR45614:SF25">
    <property type="entry name" value="MYB PROTEIN"/>
    <property type="match status" value="1"/>
</dbReference>
<dbReference type="InterPro" id="IPR009057">
    <property type="entry name" value="Homeodomain-like_sf"/>
</dbReference>
<dbReference type="SUPFAM" id="SSF46689">
    <property type="entry name" value="Homeodomain-like"/>
    <property type="match status" value="1"/>
</dbReference>
<comment type="caution">
    <text evidence="8">The sequence shown here is derived from an EMBL/GenBank/DDBJ whole genome shotgun (WGS) entry which is preliminary data.</text>
</comment>
<dbReference type="Pfam" id="PF00249">
    <property type="entry name" value="Myb_DNA-binding"/>
    <property type="match status" value="1"/>
</dbReference>
<dbReference type="InterPro" id="IPR017930">
    <property type="entry name" value="Myb_dom"/>
</dbReference>
<evidence type="ECO:0000259" key="6">
    <source>
        <dbReference type="PROSITE" id="PS50090"/>
    </source>
</evidence>
<dbReference type="CDD" id="cd00167">
    <property type="entry name" value="SANT"/>
    <property type="match status" value="1"/>
</dbReference>
<keyword evidence="4" id="KW-0804">Transcription</keyword>
<sequence>MPSEDLSMSTTPSDQDIVPMVRNTPLPFKLDNIVNFSEALEHSVMWDVTTHNHGVTTSSHVPCINTAVFQSHPFDMQIQNTVENVTKAVIHQPQDQEISSADEKKKKKKKIRIPWTTDEDRQRAPWSEDEYQILVAAHKMLGNKWATISMFLPGRRDTAIKGHWNTTKNQVNRFMKKNADDNNSSFTPRNILEKHFWSNIVATQNLVSANSVAATANISSVEWSNELNANDLDDDEVAEIYKLVDGWILDGNADDGLLF</sequence>
<accession>A0A6D2HF13</accession>